<evidence type="ECO:0000313" key="1">
    <source>
        <dbReference type="EMBL" id="CAG5148780.1"/>
    </source>
</evidence>
<protein>
    <submittedName>
        <fullName evidence="1">Uncharacterized protein</fullName>
    </submittedName>
</protein>
<gene>
    <name evidence="1" type="ORF">ALTATR162_LOCUS2248</name>
</gene>
<sequence>MPLNTTVSWNLNGSPCTNGHHGSLGTVDSGRNPVNESVLQVGTNPQLGVAINDVRCRLPQRGSADVFVVCCE</sequence>
<evidence type="ECO:0000313" key="2">
    <source>
        <dbReference type="Proteomes" id="UP000676310"/>
    </source>
</evidence>
<dbReference type="AlphaFoldDB" id="A0A8J2HYV2"/>
<name>A0A8J2HYV2_9PLEO</name>
<dbReference type="EMBL" id="CAJRGZ010000015">
    <property type="protein sequence ID" value="CAG5148780.1"/>
    <property type="molecule type" value="Genomic_DNA"/>
</dbReference>
<dbReference type="Proteomes" id="UP000676310">
    <property type="component" value="Unassembled WGS sequence"/>
</dbReference>
<accession>A0A8J2HYV2</accession>
<comment type="caution">
    <text evidence="1">The sequence shown here is derived from an EMBL/GenBank/DDBJ whole genome shotgun (WGS) entry which is preliminary data.</text>
</comment>
<dbReference type="GeneID" id="67013672"/>
<keyword evidence="2" id="KW-1185">Reference proteome</keyword>
<organism evidence="1 2">
    <name type="scientific">Alternaria atra</name>
    <dbReference type="NCBI Taxonomy" id="119953"/>
    <lineage>
        <taxon>Eukaryota</taxon>
        <taxon>Fungi</taxon>
        <taxon>Dikarya</taxon>
        <taxon>Ascomycota</taxon>
        <taxon>Pezizomycotina</taxon>
        <taxon>Dothideomycetes</taxon>
        <taxon>Pleosporomycetidae</taxon>
        <taxon>Pleosporales</taxon>
        <taxon>Pleosporineae</taxon>
        <taxon>Pleosporaceae</taxon>
        <taxon>Alternaria</taxon>
        <taxon>Alternaria sect. Ulocladioides</taxon>
    </lineage>
</organism>
<proteinExistence type="predicted"/>
<reference evidence="1" key="1">
    <citation type="submission" date="2021-05" db="EMBL/GenBank/DDBJ databases">
        <authorList>
            <person name="Stam R."/>
        </authorList>
    </citation>
    <scope>NUCLEOTIDE SEQUENCE</scope>
    <source>
        <strain evidence="1">CS162</strain>
    </source>
</reference>
<dbReference type="RefSeq" id="XP_043165785.1">
    <property type="nucleotide sequence ID" value="XM_043309850.1"/>
</dbReference>